<dbReference type="NCBIfam" id="TIGR02595">
    <property type="entry name" value="PEP_CTERM"/>
    <property type="match status" value="1"/>
</dbReference>
<dbReference type="InterPro" id="IPR013424">
    <property type="entry name" value="Ice-binding_C"/>
</dbReference>
<dbReference type="Pfam" id="PF07589">
    <property type="entry name" value="PEP-CTERM"/>
    <property type="match status" value="1"/>
</dbReference>
<organism evidence="3 4">
    <name type="scientific">Limihaloglobus sulfuriphilus</name>
    <dbReference type="NCBI Taxonomy" id="1851148"/>
    <lineage>
        <taxon>Bacteria</taxon>
        <taxon>Pseudomonadati</taxon>
        <taxon>Planctomycetota</taxon>
        <taxon>Phycisphaerae</taxon>
        <taxon>Sedimentisphaerales</taxon>
        <taxon>Sedimentisphaeraceae</taxon>
        <taxon>Limihaloglobus</taxon>
    </lineage>
</organism>
<name>A0A1Q2MIF6_9BACT</name>
<dbReference type="RefSeq" id="WP_146684658.1">
    <property type="nucleotide sequence ID" value="NZ_CP019646.1"/>
</dbReference>
<gene>
    <name evidence="3" type="ORF">SMSP2_02856</name>
</gene>
<feature type="signal peptide" evidence="1">
    <location>
        <begin position="1"/>
        <end position="22"/>
    </location>
</feature>
<evidence type="ECO:0000313" key="4">
    <source>
        <dbReference type="Proteomes" id="UP000188181"/>
    </source>
</evidence>
<evidence type="ECO:0000256" key="1">
    <source>
        <dbReference type="SAM" id="SignalP"/>
    </source>
</evidence>
<evidence type="ECO:0000259" key="2">
    <source>
        <dbReference type="Pfam" id="PF07589"/>
    </source>
</evidence>
<keyword evidence="4" id="KW-1185">Reference proteome</keyword>
<sequence length="225" mass="23547" precursor="true">MRKIFGILTVISVFTLVSGAGAAIMTYNTQSSYASTTYQVIMGDETGSDSDNAIGFVPFVGYANVSSQDGLTYASSTVGGSFNDDLLSASANIEATSTASSSTTSNADGAINFEMTLSQSATIFFDGSINSTANASAQVKIRKADYSETYDIALSDWGQTDVYKAVNESIVLPAGVYRVDIYSSTTNLDGGTESAGFDLTMTVVPEPATMMIMAAGMLGLLRKRS</sequence>
<accession>A0A1Q2MIF6</accession>
<dbReference type="Proteomes" id="UP000188181">
    <property type="component" value="Chromosome"/>
</dbReference>
<feature type="chain" id="PRO_5010231984" description="Ice-binding protein C-terminal domain-containing protein" evidence="1">
    <location>
        <begin position="23"/>
        <end position="225"/>
    </location>
</feature>
<reference evidence="4" key="1">
    <citation type="submission" date="2017-02" db="EMBL/GenBank/DDBJ databases">
        <title>Comparative genomics and description of representatives of a novel lineage of planctomycetes thriving in anoxic sediments.</title>
        <authorList>
            <person name="Spring S."/>
            <person name="Bunk B."/>
            <person name="Sproer C."/>
        </authorList>
    </citation>
    <scope>NUCLEOTIDE SEQUENCE [LARGE SCALE GENOMIC DNA]</scope>
    <source>
        <strain evidence="4">SM-Chi-D1</strain>
    </source>
</reference>
<feature type="domain" description="Ice-binding protein C-terminal" evidence="2">
    <location>
        <begin position="204"/>
        <end position="224"/>
    </location>
</feature>
<dbReference type="AlphaFoldDB" id="A0A1Q2MIF6"/>
<keyword evidence="1" id="KW-0732">Signal</keyword>
<protein>
    <recommendedName>
        <fullName evidence="2">Ice-binding protein C-terminal domain-containing protein</fullName>
    </recommendedName>
</protein>
<proteinExistence type="predicted"/>
<dbReference type="EMBL" id="CP019646">
    <property type="protein sequence ID" value="AQQ72471.1"/>
    <property type="molecule type" value="Genomic_DNA"/>
</dbReference>
<evidence type="ECO:0000313" key="3">
    <source>
        <dbReference type="EMBL" id="AQQ72471.1"/>
    </source>
</evidence>
<dbReference type="KEGG" id="pbas:SMSP2_02856"/>